<feature type="compositionally biased region" description="Low complexity" evidence="1">
    <location>
        <begin position="24"/>
        <end position="57"/>
    </location>
</feature>
<evidence type="ECO:0000313" key="3">
    <source>
        <dbReference type="Proteomes" id="UP000275356"/>
    </source>
</evidence>
<evidence type="ECO:0000256" key="1">
    <source>
        <dbReference type="SAM" id="MobiDB-lite"/>
    </source>
</evidence>
<reference evidence="2 3" key="1">
    <citation type="submission" date="2018-11" db="EMBL/GenBank/DDBJ databases">
        <title>Sequencing the genomes of 1000 actinobacteria strains.</title>
        <authorList>
            <person name="Klenk H.-P."/>
        </authorList>
    </citation>
    <scope>NUCLEOTIDE SEQUENCE [LARGE SCALE GENOMIC DNA]</scope>
    <source>
        <strain evidence="2 3">DSM 13521</strain>
    </source>
</reference>
<dbReference type="AlphaFoldDB" id="A0A3N2D1Z5"/>
<dbReference type="InterPro" id="IPR022183">
    <property type="entry name" value="DUF3710"/>
</dbReference>
<comment type="caution">
    <text evidence="2">The sequence shown here is derived from an EMBL/GenBank/DDBJ whole genome shotgun (WGS) entry which is preliminary data.</text>
</comment>
<keyword evidence="3" id="KW-1185">Reference proteome</keyword>
<evidence type="ECO:0000313" key="2">
    <source>
        <dbReference type="EMBL" id="ROR93668.1"/>
    </source>
</evidence>
<proteinExistence type="predicted"/>
<dbReference type="RefSeq" id="WP_123740592.1">
    <property type="nucleotide sequence ID" value="NZ_RKHQ01000002.1"/>
</dbReference>
<dbReference type="Proteomes" id="UP000275356">
    <property type="component" value="Unassembled WGS sequence"/>
</dbReference>
<sequence length="258" mass="27123">MALFKRRGKTAADSETPAPDGTGSDASAPDATDETTAAADATAADEPAAGSAGSARRGPWDLADADERPGRVDLGALRIPGIQGMQLRMELDRTSKAVIAANVSLGQSTLQLQVFAAPRTAGIWDDIRPQISASITAQGGEVKEMPGPWGTELLALLPVKDASGKTGRVPARFLGVDGPRWFLRGILRGAALVDQNQRAIMERYFSEVVVVRGSEPRPPSELLTLTMPGQATRPVPTPGQPAAVDDILTRGPEISEVR</sequence>
<feature type="region of interest" description="Disordered" evidence="1">
    <location>
        <begin position="1"/>
        <end position="67"/>
    </location>
</feature>
<name>A0A3N2D1Z5_9MICO</name>
<dbReference type="EMBL" id="RKHQ01000002">
    <property type="protein sequence ID" value="ROR93668.1"/>
    <property type="molecule type" value="Genomic_DNA"/>
</dbReference>
<protein>
    <submittedName>
        <fullName evidence="2">Uncharacterized protein DUF3710</fullName>
    </submittedName>
</protein>
<dbReference type="Pfam" id="PF12502">
    <property type="entry name" value="DUF3710"/>
    <property type="match status" value="1"/>
</dbReference>
<organism evidence="2 3">
    <name type="scientific">Salana multivorans</name>
    <dbReference type="NCBI Taxonomy" id="120377"/>
    <lineage>
        <taxon>Bacteria</taxon>
        <taxon>Bacillati</taxon>
        <taxon>Actinomycetota</taxon>
        <taxon>Actinomycetes</taxon>
        <taxon>Micrococcales</taxon>
        <taxon>Beutenbergiaceae</taxon>
        <taxon>Salana</taxon>
    </lineage>
</organism>
<accession>A0A3N2D1Z5</accession>
<gene>
    <name evidence="2" type="ORF">EDD28_3090</name>
</gene>
<feature type="region of interest" description="Disordered" evidence="1">
    <location>
        <begin position="228"/>
        <end position="258"/>
    </location>
</feature>
<dbReference type="OrthoDB" id="8480367at2"/>